<keyword evidence="12" id="KW-1185">Reference proteome</keyword>
<dbReference type="AlphaFoldDB" id="A0A7G2CHH0"/>
<feature type="repeat" description="Solcar" evidence="8">
    <location>
        <begin position="117"/>
        <end position="200"/>
    </location>
</feature>
<name>A0A7G2CHH0_9TRYP</name>
<protein>
    <submittedName>
        <fullName evidence="11">Mitochondrial carrier protein, putative</fullName>
    </submittedName>
</protein>
<dbReference type="PANTHER" id="PTHR45618">
    <property type="entry name" value="MITOCHONDRIAL DICARBOXYLATE CARRIER-RELATED"/>
    <property type="match status" value="1"/>
</dbReference>
<comment type="similarity">
    <text evidence="2 9">Belongs to the mitochondrial carrier (TC 2.A.29) family.</text>
</comment>
<dbReference type="GO" id="GO:0016020">
    <property type="term" value="C:membrane"/>
    <property type="evidence" value="ECO:0007669"/>
    <property type="project" value="UniProtKB-SubCell"/>
</dbReference>
<keyword evidence="6 10" id="KW-1133">Transmembrane helix</keyword>
<reference evidence="11 12" key="1">
    <citation type="submission" date="2020-08" db="EMBL/GenBank/DDBJ databases">
        <authorList>
            <person name="Newling K."/>
            <person name="Davey J."/>
            <person name="Forrester S."/>
        </authorList>
    </citation>
    <scope>NUCLEOTIDE SEQUENCE [LARGE SCALE GENOMIC DNA]</scope>
    <source>
        <strain evidence="12">Crithidia deanei Carvalho (ATCC PRA-265)</strain>
    </source>
</reference>
<keyword evidence="4 8" id="KW-0812">Transmembrane</keyword>
<accession>A0A7G2CHH0</accession>
<feature type="repeat" description="Solcar" evidence="8">
    <location>
        <begin position="241"/>
        <end position="327"/>
    </location>
</feature>
<evidence type="ECO:0000256" key="9">
    <source>
        <dbReference type="RuleBase" id="RU000488"/>
    </source>
</evidence>
<dbReference type="Pfam" id="PF00153">
    <property type="entry name" value="Mito_carr"/>
    <property type="match status" value="3"/>
</dbReference>
<gene>
    <name evidence="11" type="ORF">ADEAN_000636200</name>
</gene>
<evidence type="ECO:0000256" key="8">
    <source>
        <dbReference type="PROSITE-ProRule" id="PRU00282"/>
    </source>
</evidence>
<comment type="subcellular location">
    <subcellularLocation>
        <location evidence="1">Membrane</location>
        <topology evidence="1">Multi-pass membrane protein</topology>
    </subcellularLocation>
</comment>
<proteinExistence type="inferred from homology"/>
<evidence type="ECO:0000256" key="10">
    <source>
        <dbReference type="SAM" id="Phobius"/>
    </source>
</evidence>
<evidence type="ECO:0000313" key="11">
    <source>
        <dbReference type="EMBL" id="CAD2218869.1"/>
    </source>
</evidence>
<keyword evidence="7 8" id="KW-0472">Membrane</keyword>
<evidence type="ECO:0000256" key="6">
    <source>
        <dbReference type="ARBA" id="ARBA00022989"/>
    </source>
</evidence>
<dbReference type="PROSITE" id="PS50920">
    <property type="entry name" value="SOLCAR"/>
    <property type="match status" value="3"/>
</dbReference>
<dbReference type="EMBL" id="LR877156">
    <property type="protein sequence ID" value="CAD2218869.1"/>
    <property type="molecule type" value="Genomic_DNA"/>
</dbReference>
<sequence>MEHPSQTKQKQVRLVDVSIPYYQTLLLSGGAGCVAWCVTHPFEMWKNVAMTAAPGTSQLDMLRGVQQRGFYRGFSTGVLRQMVYATSRLGFYPKIREGVVGAQYRLGWKSTTDVTKATLFDRALSGFLAGIIATLFSSPVDVCLVLQTTNAQRQPLLQVARTVFQTSGVTGFWRGYPPLALRSAVSGASQVGVHDHLLTRFRAYNGGLVDPNNSEKMKDAKVSPFLLSTLIKLKGTTPFHDNTLINVASGLTAILTATMTMPLEFARVQISIETRKPKGTPRRFTGVVQCLRTIVREEGIRRIYVSFLPFLCKYCVFISTVVFCLGV</sequence>
<evidence type="ECO:0000256" key="3">
    <source>
        <dbReference type="ARBA" id="ARBA00022448"/>
    </source>
</evidence>
<dbReference type="InterPro" id="IPR050391">
    <property type="entry name" value="Mito_Metabolite_Transporter"/>
</dbReference>
<evidence type="ECO:0000256" key="5">
    <source>
        <dbReference type="ARBA" id="ARBA00022737"/>
    </source>
</evidence>
<evidence type="ECO:0000256" key="4">
    <source>
        <dbReference type="ARBA" id="ARBA00022692"/>
    </source>
</evidence>
<dbReference type="SUPFAM" id="SSF103506">
    <property type="entry name" value="Mitochondrial carrier"/>
    <property type="match status" value="1"/>
</dbReference>
<evidence type="ECO:0000256" key="7">
    <source>
        <dbReference type="ARBA" id="ARBA00023136"/>
    </source>
</evidence>
<dbReference type="Proteomes" id="UP000515908">
    <property type="component" value="Chromosome 12"/>
</dbReference>
<dbReference type="VEuPathDB" id="TriTrypDB:ADEAN_000636200"/>
<keyword evidence="5" id="KW-0677">Repeat</keyword>
<dbReference type="InterPro" id="IPR018108">
    <property type="entry name" value="MCP_transmembrane"/>
</dbReference>
<dbReference type="OrthoDB" id="448427at2759"/>
<keyword evidence="3 9" id="KW-0813">Transport</keyword>
<evidence type="ECO:0000256" key="2">
    <source>
        <dbReference type="ARBA" id="ARBA00006375"/>
    </source>
</evidence>
<dbReference type="Gene3D" id="1.50.40.10">
    <property type="entry name" value="Mitochondrial carrier domain"/>
    <property type="match status" value="1"/>
</dbReference>
<evidence type="ECO:0000313" key="12">
    <source>
        <dbReference type="Proteomes" id="UP000515908"/>
    </source>
</evidence>
<feature type="transmembrane region" description="Helical" evidence="10">
    <location>
        <begin position="303"/>
        <end position="325"/>
    </location>
</feature>
<organism evidence="11 12">
    <name type="scientific">Angomonas deanei</name>
    <dbReference type="NCBI Taxonomy" id="59799"/>
    <lineage>
        <taxon>Eukaryota</taxon>
        <taxon>Discoba</taxon>
        <taxon>Euglenozoa</taxon>
        <taxon>Kinetoplastea</taxon>
        <taxon>Metakinetoplastina</taxon>
        <taxon>Trypanosomatida</taxon>
        <taxon>Trypanosomatidae</taxon>
        <taxon>Strigomonadinae</taxon>
        <taxon>Angomonas</taxon>
    </lineage>
</organism>
<evidence type="ECO:0000256" key="1">
    <source>
        <dbReference type="ARBA" id="ARBA00004141"/>
    </source>
</evidence>
<dbReference type="InterPro" id="IPR023395">
    <property type="entry name" value="MCP_dom_sf"/>
</dbReference>
<feature type="repeat" description="Solcar" evidence="8">
    <location>
        <begin position="23"/>
        <end position="98"/>
    </location>
</feature>